<protein>
    <submittedName>
        <fullName evidence="1">Uncharacterized protein</fullName>
    </submittedName>
</protein>
<dbReference type="Proteomes" id="UP000184423">
    <property type="component" value="Unassembled WGS sequence"/>
</dbReference>
<organism evidence="1 2">
    <name type="scientific">Caloramator proteoclasticus DSM 10124</name>
    <dbReference type="NCBI Taxonomy" id="1121262"/>
    <lineage>
        <taxon>Bacteria</taxon>
        <taxon>Bacillati</taxon>
        <taxon>Bacillota</taxon>
        <taxon>Clostridia</taxon>
        <taxon>Eubacteriales</taxon>
        <taxon>Clostridiaceae</taxon>
        <taxon>Caloramator</taxon>
    </lineage>
</organism>
<name>A0A1M4ULB9_9CLOT</name>
<evidence type="ECO:0000313" key="1">
    <source>
        <dbReference type="EMBL" id="SHE57572.1"/>
    </source>
</evidence>
<evidence type="ECO:0000313" key="2">
    <source>
        <dbReference type="Proteomes" id="UP000184423"/>
    </source>
</evidence>
<keyword evidence="2" id="KW-1185">Reference proteome</keyword>
<gene>
    <name evidence="1" type="ORF">SAMN02746091_00686</name>
</gene>
<reference evidence="2" key="1">
    <citation type="submission" date="2016-11" db="EMBL/GenBank/DDBJ databases">
        <authorList>
            <person name="Varghese N."/>
            <person name="Submissions S."/>
        </authorList>
    </citation>
    <scope>NUCLEOTIDE SEQUENCE [LARGE SCALE GENOMIC DNA]</scope>
    <source>
        <strain evidence="2">DSM 10124</strain>
    </source>
</reference>
<proteinExistence type="predicted"/>
<dbReference type="EMBL" id="FQVG01000008">
    <property type="protein sequence ID" value="SHE57572.1"/>
    <property type="molecule type" value="Genomic_DNA"/>
</dbReference>
<dbReference type="AlphaFoldDB" id="A0A1M4ULB9"/>
<sequence length="121" mass="14536">MSRLSTPEKFFIGRILYGIEQTGNKIEQEDIELLLSQRLEIGDEFKEKIKNALIFSYCDDIDKFKRKIVTLDPRSMWDESLKKLYKGRETVLRDLVLDWYSSYFDKKEKSLLDKLKSLFRR</sequence>
<dbReference type="RefSeq" id="WP_073247935.1">
    <property type="nucleotide sequence ID" value="NZ_FQVG01000008.1"/>
</dbReference>
<accession>A0A1M4ULB9</accession>